<dbReference type="RefSeq" id="WP_218882480.1">
    <property type="nucleotide sequence ID" value="NZ_BAAAYY010000003.1"/>
</dbReference>
<keyword evidence="3 6" id="KW-0238">DNA-binding</keyword>
<dbReference type="InterPro" id="IPR028082">
    <property type="entry name" value="Peripla_BP_I"/>
</dbReference>
<protein>
    <submittedName>
        <fullName evidence="6">DNA-binding LacI/PurR family transcriptional regulator</fullName>
    </submittedName>
</protein>
<dbReference type="CDD" id="cd01392">
    <property type="entry name" value="HTH_LacI"/>
    <property type="match status" value="1"/>
</dbReference>
<keyword evidence="1" id="KW-0678">Repressor</keyword>
<dbReference type="SMART" id="SM00354">
    <property type="entry name" value="HTH_LACI"/>
    <property type="match status" value="1"/>
</dbReference>
<gene>
    <name evidence="6" type="ORF">HDA32_003097</name>
</gene>
<dbReference type="Gene3D" id="3.40.50.2300">
    <property type="match status" value="2"/>
</dbReference>
<reference evidence="6 7" key="1">
    <citation type="submission" date="2020-07" db="EMBL/GenBank/DDBJ databases">
        <title>Sequencing the genomes of 1000 actinobacteria strains.</title>
        <authorList>
            <person name="Klenk H.-P."/>
        </authorList>
    </citation>
    <scope>NUCLEOTIDE SEQUENCE [LARGE SCALE GENOMIC DNA]</scope>
    <source>
        <strain evidence="6 7">CXB654</strain>
    </source>
</reference>
<dbReference type="GO" id="GO:0003700">
    <property type="term" value="F:DNA-binding transcription factor activity"/>
    <property type="evidence" value="ECO:0007669"/>
    <property type="project" value="TreeGrafter"/>
</dbReference>
<evidence type="ECO:0000256" key="1">
    <source>
        <dbReference type="ARBA" id="ARBA00022491"/>
    </source>
</evidence>
<evidence type="ECO:0000256" key="4">
    <source>
        <dbReference type="ARBA" id="ARBA00023163"/>
    </source>
</evidence>
<keyword evidence="4" id="KW-0804">Transcription</keyword>
<dbReference type="SUPFAM" id="SSF53822">
    <property type="entry name" value="Periplasmic binding protein-like I"/>
    <property type="match status" value="1"/>
</dbReference>
<dbReference type="InterPro" id="IPR010982">
    <property type="entry name" value="Lambda_DNA-bd_dom_sf"/>
</dbReference>
<dbReference type="InterPro" id="IPR000843">
    <property type="entry name" value="HTH_LacI"/>
</dbReference>
<accession>A0A852TXF8</accession>
<name>A0A852TXF8_9ACTN</name>
<dbReference type="Gene3D" id="1.10.260.40">
    <property type="entry name" value="lambda repressor-like DNA-binding domains"/>
    <property type="match status" value="1"/>
</dbReference>
<feature type="domain" description="HTH lacI-type" evidence="5">
    <location>
        <begin position="14"/>
        <end position="68"/>
    </location>
</feature>
<dbReference type="EMBL" id="JACCCC010000001">
    <property type="protein sequence ID" value="NYE47977.1"/>
    <property type="molecule type" value="Genomic_DNA"/>
</dbReference>
<dbReference type="PANTHER" id="PTHR30146">
    <property type="entry name" value="LACI-RELATED TRANSCRIPTIONAL REPRESSOR"/>
    <property type="match status" value="1"/>
</dbReference>
<dbReference type="PANTHER" id="PTHR30146:SF148">
    <property type="entry name" value="HTH-TYPE TRANSCRIPTIONAL REPRESSOR PURR-RELATED"/>
    <property type="match status" value="1"/>
</dbReference>
<dbReference type="Pfam" id="PF00356">
    <property type="entry name" value="LacI"/>
    <property type="match status" value="1"/>
</dbReference>
<comment type="caution">
    <text evidence="6">The sequence shown here is derived from an EMBL/GenBank/DDBJ whole genome shotgun (WGS) entry which is preliminary data.</text>
</comment>
<dbReference type="SUPFAM" id="SSF47413">
    <property type="entry name" value="lambda repressor-like DNA-binding domains"/>
    <property type="match status" value="1"/>
</dbReference>
<dbReference type="Proteomes" id="UP000589036">
    <property type="component" value="Unassembled WGS sequence"/>
</dbReference>
<keyword evidence="7" id="KW-1185">Reference proteome</keyword>
<evidence type="ECO:0000256" key="2">
    <source>
        <dbReference type="ARBA" id="ARBA00023015"/>
    </source>
</evidence>
<evidence type="ECO:0000256" key="3">
    <source>
        <dbReference type="ARBA" id="ARBA00023125"/>
    </source>
</evidence>
<dbReference type="AlphaFoldDB" id="A0A852TXF8"/>
<dbReference type="Pfam" id="PF13377">
    <property type="entry name" value="Peripla_BP_3"/>
    <property type="match status" value="1"/>
</dbReference>
<organism evidence="6 7">
    <name type="scientific">Spinactinospora alkalitolerans</name>
    <dbReference type="NCBI Taxonomy" id="687207"/>
    <lineage>
        <taxon>Bacteria</taxon>
        <taxon>Bacillati</taxon>
        <taxon>Actinomycetota</taxon>
        <taxon>Actinomycetes</taxon>
        <taxon>Streptosporangiales</taxon>
        <taxon>Nocardiopsidaceae</taxon>
        <taxon>Spinactinospora</taxon>
    </lineage>
</organism>
<dbReference type="GO" id="GO:0000976">
    <property type="term" value="F:transcription cis-regulatory region binding"/>
    <property type="evidence" value="ECO:0007669"/>
    <property type="project" value="TreeGrafter"/>
</dbReference>
<evidence type="ECO:0000259" key="5">
    <source>
        <dbReference type="PROSITE" id="PS50932"/>
    </source>
</evidence>
<evidence type="ECO:0000313" key="7">
    <source>
        <dbReference type="Proteomes" id="UP000589036"/>
    </source>
</evidence>
<evidence type="ECO:0000313" key="6">
    <source>
        <dbReference type="EMBL" id="NYE47977.1"/>
    </source>
</evidence>
<sequence>MTSIPPEQGEVRRPTIRDVAKHAGVSKSLVSLVLQGSDQVSPARRGAVLQAMEQIGYRPNAAARSLSARRTGTIGVLLSHLRNPWIVDLLDGLHPILHEHGLRMLFGDGRLNQRTDESLIQTFLEMRVDGLVLVGTIPISPAIAQIAGEVPTVIASSRDIDLPSVDTIAADDWRGAESATRHLIELGHTRIAHISGRGVVGAIRRQAYEETMRACGLEDDIAVEAGDGGEEGAYRAAVKLLSGGKRPTAIFASNDMSCIGALSAADDVGVRTPEELSLVGYDNTYLARLRHLWLTSVDPANEEVGRRAGRALLARIDDPLRQAHVDLVEPSLQVRGSTVPIPGASSPTT</sequence>
<dbReference type="PROSITE" id="PS50932">
    <property type="entry name" value="HTH_LACI_2"/>
    <property type="match status" value="1"/>
</dbReference>
<keyword evidence="2" id="KW-0805">Transcription regulation</keyword>
<dbReference type="InterPro" id="IPR046335">
    <property type="entry name" value="LacI/GalR-like_sensor"/>
</dbReference>
<proteinExistence type="predicted"/>
<dbReference type="CDD" id="cd06267">
    <property type="entry name" value="PBP1_LacI_sugar_binding-like"/>
    <property type="match status" value="1"/>
</dbReference>